<keyword evidence="8" id="KW-1185">Reference proteome</keyword>
<dbReference type="EMBL" id="AJYA01000015">
    <property type="protein sequence ID" value="EIM77291.1"/>
    <property type="molecule type" value="Genomic_DNA"/>
</dbReference>
<name>I5C639_9BACT</name>
<dbReference type="InterPro" id="IPR002678">
    <property type="entry name" value="DUF34/NIF3"/>
</dbReference>
<organism evidence="7 8">
    <name type="scientific">Nitritalea halalkaliphila LW7</name>
    <dbReference type="NCBI Taxonomy" id="1189621"/>
    <lineage>
        <taxon>Bacteria</taxon>
        <taxon>Pseudomonadati</taxon>
        <taxon>Bacteroidota</taxon>
        <taxon>Cytophagia</taxon>
        <taxon>Cytophagales</taxon>
        <taxon>Cyclobacteriaceae</taxon>
        <taxon>Nitritalea</taxon>
    </lineage>
</organism>
<comment type="caution">
    <text evidence="7">The sequence shown here is derived from an EMBL/GenBank/DDBJ whole genome shotgun (WGS) entry which is preliminary data.</text>
</comment>
<dbReference type="Pfam" id="PF01784">
    <property type="entry name" value="DUF34_NIF3"/>
    <property type="match status" value="1"/>
</dbReference>
<evidence type="ECO:0000256" key="6">
    <source>
        <dbReference type="PIRSR" id="PIRSR602678-1"/>
    </source>
</evidence>
<keyword evidence="4 5" id="KW-0479">Metal-binding</keyword>
<evidence type="ECO:0000256" key="3">
    <source>
        <dbReference type="ARBA" id="ARBA00022112"/>
    </source>
</evidence>
<feature type="binding site" evidence="6">
    <location>
        <position position="331"/>
    </location>
    <ligand>
        <name>a divalent metal cation</name>
        <dbReference type="ChEBI" id="CHEBI:60240"/>
        <label>1</label>
    </ligand>
</feature>
<reference evidence="7 8" key="1">
    <citation type="submission" date="2012-05" db="EMBL/GenBank/DDBJ databases">
        <title>Genome sequence of Nitritalea halalkaliphila LW7.</title>
        <authorList>
            <person name="Jangir P.K."/>
            <person name="Singh A."/>
            <person name="Shivaji S."/>
            <person name="Sharma R."/>
        </authorList>
    </citation>
    <scope>NUCLEOTIDE SEQUENCE [LARGE SCALE GENOMIC DNA]</scope>
    <source>
        <strain evidence="7 8">LW7</strain>
    </source>
</reference>
<comment type="subunit">
    <text evidence="2">Homohexamer.</text>
</comment>
<dbReference type="PIRSF" id="PIRSF037489">
    <property type="entry name" value="UCP037489_NIF3_YqfO"/>
    <property type="match status" value="1"/>
</dbReference>
<evidence type="ECO:0000313" key="8">
    <source>
        <dbReference type="Proteomes" id="UP000005551"/>
    </source>
</evidence>
<evidence type="ECO:0000256" key="4">
    <source>
        <dbReference type="ARBA" id="ARBA00022723"/>
    </source>
</evidence>
<dbReference type="NCBIfam" id="TIGR00486">
    <property type="entry name" value="YbgI_SA1388"/>
    <property type="match status" value="1"/>
</dbReference>
<dbReference type="SUPFAM" id="SSF102705">
    <property type="entry name" value="NIF3 (NGG1p interacting factor 3)-like"/>
    <property type="match status" value="1"/>
</dbReference>
<dbReference type="Gene3D" id="3.30.70.120">
    <property type="match status" value="1"/>
</dbReference>
<dbReference type="PANTHER" id="PTHR13799:SF14">
    <property type="entry name" value="GTP CYCLOHYDROLASE 1 TYPE 2 HOMOLOG"/>
    <property type="match status" value="1"/>
</dbReference>
<dbReference type="PATRIC" id="fig|1189621.3.peg.1440"/>
<protein>
    <recommendedName>
        <fullName evidence="3 5">GTP cyclohydrolase 1 type 2 homolog</fullName>
    </recommendedName>
</protein>
<dbReference type="Proteomes" id="UP000005551">
    <property type="component" value="Unassembled WGS sequence"/>
</dbReference>
<dbReference type="RefSeq" id="WP_009054222.1">
    <property type="nucleotide sequence ID" value="NZ_AJYA01000015.1"/>
</dbReference>
<comment type="similarity">
    <text evidence="1 5">Belongs to the GTP cyclohydrolase I type 2/NIF3 family.</text>
</comment>
<evidence type="ECO:0000256" key="2">
    <source>
        <dbReference type="ARBA" id="ARBA00011643"/>
    </source>
</evidence>
<dbReference type="Gene3D" id="3.40.1390.30">
    <property type="entry name" value="NIF3 (NGG1p interacting factor 3)-like"/>
    <property type="match status" value="1"/>
</dbReference>
<dbReference type="FunFam" id="3.40.1390.30:FF:000001">
    <property type="entry name" value="GTP cyclohydrolase 1 type 2"/>
    <property type="match status" value="1"/>
</dbReference>
<feature type="binding site" evidence="6">
    <location>
        <position position="66"/>
    </location>
    <ligand>
        <name>a divalent metal cation</name>
        <dbReference type="ChEBI" id="CHEBI:60240"/>
        <label>1</label>
    </ligand>
</feature>
<evidence type="ECO:0000256" key="5">
    <source>
        <dbReference type="PIRNR" id="PIRNR037489"/>
    </source>
</evidence>
<dbReference type="PANTHER" id="PTHR13799">
    <property type="entry name" value="NGG1 INTERACTING FACTOR 3"/>
    <property type="match status" value="1"/>
</dbReference>
<feature type="binding site" evidence="6">
    <location>
        <position position="335"/>
    </location>
    <ligand>
        <name>a divalent metal cation</name>
        <dbReference type="ChEBI" id="CHEBI:60240"/>
        <label>1</label>
    </ligand>
</feature>
<sequence length="368" mass="40084">MGYLIRELLSALETLAPPAYQESYDNAGLIVGDADAEVRGVLCALDVTEEVVEEAIRLGCNLIVAHHPIVFKGLKRLTGANYVERTVLKAIRADVALYAIHTNLDAVLEGVNGALLARLGVHKGRILAPKGEQLLKLITFVPHAHREAVSEALFQAGAGQMGAYSACSFYSEGTGTFKGGPDSQAFVGEKGQLHREPESKLEVLLPRHRQSAVLRALLQAHPYEEVAYDLLALENRLQEVGSGMVGELPEPMEPVDFLHAMKKQLDLVTFKHTALPAAGKKIRRVAVCGGSGIFLLGAAKAAGADIFITSDIKYHEFFDADNQLILCDIGHYESEVHTKELLKTFISKKFPNIALYLTSVITNPITYF</sequence>
<accession>I5C639</accession>
<feature type="binding site" evidence="6">
    <location>
        <position position="105"/>
    </location>
    <ligand>
        <name>a divalent metal cation</name>
        <dbReference type="ChEBI" id="CHEBI:60240"/>
        <label>1</label>
    </ligand>
</feature>
<dbReference type="GO" id="GO:0046872">
    <property type="term" value="F:metal ion binding"/>
    <property type="evidence" value="ECO:0007669"/>
    <property type="project" value="UniProtKB-UniRule"/>
</dbReference>
<dbReference type="OrthoDB" id="9792792at2"/>
<feature type="binding site" evidence="6">
    <location>
        <position position="67"/>
    </location>
    <ligand>
        <name>a divalent metal cation</name>
        <dbReference type="ChEBI" id="CHEBI:60240"/>
        <label>1</label>
    </ligand>
</feature>
<dbReference type="InterPro" id="IPR015867">
    <property type="entry name" value="N-reg_PII/ATP_PRibTrfase_C"/>
</dbReference>
<dbReference type="STRING" id="1189621.A3SI_06909"/>
<evidence type="ECO:0000313" key="7">
    <source>
        <dbReference type="EMBL" id="EIM77291.1"/>
    </source>
</evidence>
<dbReference type="InterPro" id="IPR036069">
    <property type="entry name" value="DUF34/NIF3_sf"/>
</dbReference>
<proteinExistence type="inferred from homology"/>
<gene>
    <name evidence="7" type="ORF">A3SI_06909</name>
</gene>
<dbReference type="GO" id="GO:0005737">
    <property type="term" value="C:cytoplasm"/>
    <property type="evidence" value="ECO:0007669"/>
    <property type="project" value="TreeGrafter"/>
</dbReference>
<dbReference type="InterPro" id="IPR017221">
    <property type="entry name" value="DUF34/NIF3_bac"/>
</dbReference>
<evidence type="ECO:0000256" key="1">
    <source>
        <dbReference type="ARBA" id="ARBA00006964"/>
    </source>
</evidence>
<dbReference type="AlphaFoldDB" id="I5C639"/>